<dbReference type="InterPro" id="IPR001533">
    <property type="entry name" value="Pterin_deHydtase"/>
</dbReference>
<protein>
    <recommendedName>
        <fullName evidence="4">Putative pterin-4-alpha-carbinolamine dehydratase</fullName>
        <shortName evidence="4">PHS</shortName>
        <ecNumber evidence="4">4.2.1.96</ecNumber>
    </recommendedName>
    <alternativeName>
        <fullName evidence="4">4-alpha-hydroxy-tetrahydropterin dehydratase</fullName>
    </alternativeName>
    <alternativeName>
        <fullName evidence="4">Pterin carbinolamine dehydratase</fullName>
        <shortName evidence="4">PCD</shortName>
    </alternativeName>
</protein>
<dbReference type="PANTHER" id="PTHR12599">
    <property type="entry name" value="PTERIN-4-ALPHA-CARBINOLAMINE DEHYDRATASE"/>
    <property type="match status" value="1"/>
</dbReference>
<comment type="similarity">
    <text evidence="2 4">Belongs to the pterin-4-alpha-carbinolamine dehydratase family.</text>
</comment>
<evidence type="ECO:0000256" key="4">
    <source>
        <dbReference type="HAMAP-Rule" id="MF_00434"/>
    </source>
</evidence>
<dbReference type="SUPFAM" id="SSF55248">
    <property type="entry name" value="PCD-like"/>
    <property type="match status" value="1"/>
</dbReference>
<dbReference type="InterPro" id="IPR036428">
    <property type="entry name" value="PCD_sf"/>
</dbReference>
<dbReference type="HAMAP" id="MF_00434">
    <property type="entry name" value="Pterin_4_alpha"/>
    <property type="match status" value="1"/>
</dbReference>
<dbReference type="EC" id="4.2.1.96" evidence="4"/>
<keyword evidence="3 4" id="KW-0456">Lyase</keyword>
<gene>
    <name evidence="5" type="ORF">QO018_002730</name>
</gene>
<reference evidence="5 6" key="1">
    <citation type="submission" date="2023-07" db="EMBL/GenBank/DDBJ databases">
        <title>Genomic Encyclopedia of Type Strains, Phase IV (KMG-IV): sequencing the most valuable type-strain genomes for metagenomic binning, comparative biology and taxonomic classification.</title>
        <authorList>
            <person name="Goeker M."/>
        </authorList>
    </citation>
    <scope>NUCLEOTIDE SEQUENCE [LARGE SCALE GENOMIC DNA]</scope>
    <source>
        <strain evidence="5 6">DSM 19922</strain>
    </source>
</reference>
<keyword evidence="6" id="KW-1185">Reference proteome</keyword>
<evidence type="ECO:0000313" key="6">
    <source>
        <dbReference type="Proteomes" id="UP001244552"/>
    </source>
</evidence>
<evidence type="ECO:0000256" key="1">
    <source>
        <dbReference type="ARBA" id="ARBA00001554"/>
    </source>
</evidence>
<sequence length="101" mass="11670">MMSDRLVGTHRQTALKELHGWAEVLERDAIRKTYHFADFPAAWGFMNQVALLAEKTAHHPEWFNDLGRVEVILYTRTADGVTQADIDFAHRLDQMAPLHDR</sequence>
<dbReference type="EMBL" id="JAUSVU010000008">
    <property type="protein sequence ID" value="MDQ0533867.1"/>
    <property type="molecule type" value="Genomic_DNA"/>
</dbReference>
<accession>A0ABU0MKD7</accession>
<dbReference type="Gene3D" id="3.30.1360.20">
    <property type="entry name" value="Transcriptional coactivator/pterin dehydratase"/>
    <property type="match status" value="1"/>
</dbReference>
<evidence type="ECO:0000313" key="5">
    <source>
        <dbReference type="EMBL" id="MDQ0533867.1"/>
    </source>
</evidence>
<proteinExistence type="inferred from homology"/>
<comment type="catalytic activity">
    <reaction evidence="1 4">
        <text>(4aS,6R)-4a-hydroxy-L-erythro-5,6,7,8-tetrahydrobiopterin = (6R)-L-erythro-6,7-dihydrobiopterin + H2O</text>
        <dbReference type="Rhea" id="RHEA:11920"/>
        <dbReference type="ChEBI" id="CHEBI:15377"/>
        <dbReference type="ChEBI" id="CHEBI:15642"/>
        <dbReference type="ChEBI" id="CHEBI:43120"/>
        <dbReference type="EC" id="4.2.1.96"/>
    </reaction>
</comment>
<dbReference type="Pfam" id="PF01329">
    <property type="entry name" value="Pterin_4a"/>
    <property type="match status" value="1"/>
</dbReference>
<organism evidence="5 6">
    <name type="scientific">Azospirillum picis</name>
    <dbReference type="NCBI Taxonomy" id="488438"/>
    <lineage>
        <taxon>Bacteria</taxon>
        <taxon>Pseudomonadati</taxon>
        <taxon>Pseudomonadota</taxon>
        <taxon>Alphaproteobacteria</taxon>
        <taxon>Rhodospirillales</taxon>
        <taxon>Azospirillaceae</taxon>
        <taxon>Azospirillum</taxon>
    </lineage>
</organism>
<comment type="caution">
    <text evidence="5">The sequence shown here is derived from an EMBL/GenBank/DDBJ whole genome shotgun (WGS) entry which is preliminary data.</text>
</comment>
<dbReference type="PANTHER" id="PTHR12599:SF0">
    <property type="entry name" value="PTERIN-4-ALPHA-CARBINOLAMINE DEHYDRATASE"/>
    <property type="match status" value="1"/>
</dbReference>
<name>A0ABU0MKD7_9PROT</name>
<evidence type="ECO:0000256" key="3">
    <source>
        <dbReference type="ARBA" id="ARBA00023239"/>
    </source>
</evidence>
<evidence type="ECO:0000256" key="2">
    <source>
        <dbReference type="ARBA" id="ARBA00006472"/>
    </source>
</evidence>
<dbReference type="RefSeq" id="WP_370878929.1">
    <property type="nucleotide sequence ID" value="NZ_JAGINO010000008.1"/>
</dbReference>
<dbReference type="Proteomes" id="UP001244552">
    <property type="component" value="Unassembled WGS sequence"/>
</dbReference>
<dbReference type="GO" id="GO:0008124">
    <property type="term" value="F:4-alpha-hydroxytetrahydrobiopterin dehydratase activity"/>
    <property type="evidence" value="ECO:0007669"/>
    <property type="project" value="UniProtKB-EC"/>
</dbReference>